<accession>A8YNX1</accession>
<keyword evidence="2" id="KW-0808">Transferase</keyword>
<evidence type="ECO:0008006" key="4">
    <source>
        <dbReference type="Google" id="ProtNLM"/>
    </source>
</evidence>
<organism evidence="3">
    <name type="scientific">Microcystis aeruginosa (strain PCC 7806)</name>
    <dbReference type="NCBI Taxonomy" id="267872"/>
    <lineage>
        <taxon>Bacteria</taxon>
        <taxon>Bacillati</taxon>
        <taxon>Cyanobacteriota</taxon>
        <taxon>Cyanophyceae</taxon>
        <taxon>Oscillatoriophycideae</taxon>
        <taxon>Chroococcales</taxon>
        <taxon>Microcystaceae</taxon>
        <taxon>Microcystis</taxon>
    </lineage>
</organism>
<keyword evidence="1" id="KW-0328">Glycosyltransferase</keyword>
<dbReference type="GO" id="GO:0016757">
    <property type="term" value="F:glycosyltransferase activity"/>
    <property type="evidence" value="ECO:0007669"/>
    <property type="project" value="UniProtKB-KW"/>
</dbReference>
<dbReference type="Gene3D" id="3.40.1030.10">
    <property type="entry name" value="Nucleoside phosphorylase/phosphoribosyltransferase catalytic domain"/>
    <property type="match status" value="1"/>
</dbReference>
<dbReference type="SUPFAM" id="SSF52418">
    <property type="entry name" value="Nucleoside phosphorylase/phosphoribosyltransferase catalytic domain"/>
    <property type="match status" value="1"/>
</dbReference>
<proteinExistence type="predicted"/>
<dbReference type="InterPro" id="IPR035902">
    <property type="entry name" value="Nuc_phospho_transferase"/>
</dbReference>
<dbReference type="EMBL" id="AM778958">
    <property type="protein sequence ID" value="CAO88687.1"/>
    <property type="molecule type" value="Genomic_DNA"/>
</dbReference>
<sequence>MPLKAGKCQKMPKSSKIFCKGGGTPAQRDAVAINAALALQVAEKVTFGDHAAGFALAREILASGLAWQKLEELVKFLA</sequence>
<evidence type="ECO:0000256" key="1">
    <source>
        <dbReference type="ARBA" id="ARBA00022676"/>
    </source>
</evidence>
<gene>
    <name evidence="3" type="ORF">IPF_6688</name>
</gene>
<protein>
    <recommendedName>
        <fullName evidence="4">Anthranilate phosphoribosyltransferase</fullName>
    </recommendedName>
</protein>
<reference evidence="3" key="1">
    <citation type="submission" date="2007-08" db="EMBL/GenBank/DDBJ databases">
        <authorList>
            <person name="Frangeul L."/>
        </authorList>
    </citation>
    <scope>NUCLEOTIDE SEQUENCE</scope>
    <source>
        <strain evidence="3">PCC 7806</strain>
    </source>
</reference>
<name>A8YNX1_MICA7</name>
<dbReference type="AlphaFoldDB" id="A8YNX1"/>
<evidence type="ECO:0000256" key="2">
    <source>
        <dbReference type="ARBA" id="ARBA00022679"/>
    </source>
</evidence>
<evidence type="ECO:0000313" key="3">
    <source>
        <dbReference type="EMBL" id="CAO88687.1"/>
    </source>
</evidence>